<dbReference type="GO" id="GO:0005694">
    <property type="term" value="C:chromosome"/>
    <property type="evidence" value="ECO:0007669"/>
    <property type="project" value="UniProtKB-SubCell"/>
</dbReference>
<dbReference type="GO" id="GO:0140947">
    <property type="term" value="F:histone H3K9me2 methyltransferase activity"/>
    <property type="evidence" value="ECO:0007669"/>
    <property type="project" value="UniProtKB-EC"/>
</dbReference>
<keyword evidence="22" id="KW-1185">Reference proteome</keyword>
<evidence type="ECO:0000313" key="22">
    <source>
        <dbReference type="Proteomes" id="UP001181693"/>
    </source>
</evidence>
<dbReference type="InterPro" id="IPR051516">
    <property type="entry name" value="SETDB_methyltransferase"/>
</dbReference>
<evidence type="ECO:0000313" key="21">
    <source>
        <dbReference type="EMBL" id="DBA32568.1"/>
    </source>
</evidence>
<dbReference type="PANTHER" id="PTHR46024:SF3">
    <property type="entry name" value="HISTONE-LYSINE N-METHYLTRANSFERASE SETDB2"/>
    <property type="match status" value="1"/>
</dbReference>
<comment type="subcellular location">
    <subcellularLocation>
        <location evidence="2">Chromosome</location>
    </subcellularLocation>
    <subcellularLocation>
        <location evidence="1">Nucleus</location>
    </subcellularLocation>
</comment>
<keyword evidence="8" id="KW-0949">S-adenosyl-L-methionine</keyword>
<dbReference type="Gene3D" id="2.170.270.10">
    <property type="entry name" value="SET domain"/>
    <property type="match status" value="1"/>
</dbReference>
<keyword evidence="3" id="KW-0158">Chromosome</keyword>
<comment type="caution">
    <text evidence="21">The sequence shown here is derived from an EMBL/GenBank/DDBJ whole genome shotgun (WGS) entry which is preliminary data.</text>
</comment>
<dbReference type="GO" id="GO:0070828">
    <property type="term" value="P:heterochromatin organization"/>
    <property type="evidence" value="ECO:0007669"/>
    <property type="project" value="TreeGrafter"/>
</dbReference>
<dbReference type="GO" id="GO:0010629">
    <property type="term" value="P:negative regulation of gene expression"/>
    <property type="evidence" value="ECO:0007669"/>
    <property type="project" value="TreeGrafter"/>
</dbReference>
<dbReference type="GO" id="GO:0032259">
    <property type="term" value="P:methylation"/>
    <property type="evidence" value="ECO:0007669"/>
    <property type="project" value="UniProtKB-KW"/>
</dbReference>
<dbReference type="Pfam" id="PF01429">
    <property type="entry name" value="MBD"/>
    <property type="match status" value="1"/>
</dbReference>
<feature type="domain" description="Pre-SET" evidence="20">
    <location>
        <begin position="185"/>
        <end position="259"/>
    </location>
</feature>
<dbReference type="EMBL" id="DYDO01000001">
    <property type="protein sequence ID" value="DBA32568.1"/>
    <property type="molecule type" value="Genomic_DNA"/>
</dbReference>
<dbReference type="Gene3D" id="3.30.890.10">
    <property type="entry name" value="Methyl-cpg-binding Protein 2, Chain A"/>
    <property type="match status" value="1"/>
</dbReference>
<dbReference type="GO" id="GO:0005737">
    <property type="term" value="C:cytoplasm"/>
    <property type="evidence" value="ECO:0007669"/>
    <property type="project" value="UniProtKB-ARBA"/>
</dbReference>
<evidence type="ECO:0000256" key="18">
    <source>
        <dbReference type="ARBA" id="ARBA00049087"/>
    </source>
</evidence>
<keyword evidence="6" id="KW-0132">Cell division</keyword>
<evidence type="ECO:0000256" key="10">
    <source>
        <dbReference type="ARBA" id="ARBA00022776"/>
    </source>
</evidence>
<evidence type="ECO:0000259" key="20">
    <source>
        <dbReference type="PROSITE" id="PS50867"/>
    </source>
</evidence>
<dbReference type="PROSITE" id="PS50867">
    <property type="entry name" value="PRE_SET"/>
    <property type="match status" value="1"/>
</dbReference>
<reference evidence="21" key="1">
    <citation type="thesis" date="2020" institute="ProQuest LLC" country="789 East Eisenhower Parkway, Ann Arbor, MI, USA">
        <title>Comparative Genomics and Chromosome Evolution.</title>
        <authorList>
            <person name="Mudd A.B."/>
        </authorList>
    </citation>
    <scope>NUCLEOTIDE SEQUENCE</scope>
    <source>
        <strain evidence="21">1538</strain>
        <tissue evidence="21">Blood</tissue>
    </source>
</reference>
<dbReference type="Proteomes" id="UP001181693">
    <property type="component" value="Unassembled WGS sequence"/>
</dbReference>
<protein>
    <recommendedName>
        <fullName evidence="16">Histone-lysine N-methyltransferase SETDB2</fullName>
        <ecNumber evidence="15">2.1.1.366</ecNumber>
    </recommendedName>
    <alternativeName>
        <fullName evidence="17">SET domain bifurcated 2</fullName>
    </alternativeName>
</protein>
<feature type="domain" description="SET" evidence="19">
    <location>
        <begin position="262"/>
        <end position="433"/>
    </location>
</feature>
<keyword evidence="7" id="KW-0808">Transferase</keyword>
<name>A0AAV3B3A5_PYXAD</name>
<keyword evidence="11" id="KW-0862">Zinc</keyword>
<dbReference type="GO" id="GO:0051301">
    <property type="term" value="P:cell division"/>
    <property type="evidence" value="ECO:0007669"/>
    <property type="project" value="UniProtKB-KW"/>
</dbReference>
<keyword evidence="5" id="KW-0489">Methyltransferase</keyword>
<dbReference type="GO" id="GO:0003677">
    <property type="term" value="F:DNA binding"/>
    <property type="evidence" value="ECO:0007669"/>
    <property type="project" value="InterPro"/>
</dbReference>
<dbReference type="InterPro" id="IPR001214">
    <property type="entry name" value="SET_dom"/>
</dbReference>
<organism evidence="21 22">
    <name type="scientific">Pyxicephalus adspersus</name>
    <name type="common">African bullfrog</name>
    <dbReference type="NCBI Taxonomy" id="30357"/>
    <lineage>
        <taxon>Eukaryota</taxon>
        <taxon>Metazoa</taxon>
        <taxon>Chordata</taxon>
        <taxon>Craniata</taxon>
        <taxon>Vertebrata</taxon>
        <taxon>Euteleostomi</taxon>
        <taxon>Amphibia</taxon>
        <taxon>Batrachia</taxon>
        <taxon>Anura</taxon>
        <taxon>Neobatrachia</taxon>
        <taxon>Ranoidea</taxon>
        <taxon>Pyxicephalidae</taxon>
        <taxon>Pyxicephalinae</taxon>
        <taxon>Pyxicephalus</taxon>
    </lineage>
</organism>
<evidence type="ECO:0000256" key="7">
    <source>
        <dbReference type="ARBA" id="ARBA00022679"/>
    </source>
</evidence>
<keyword evidence="14" id="KW-0131">Cell cycle</keyword>
<dbReference type="PANTHER" id="PTHR46024">
    <property type="entry name" value="HISTONE-LYSINE N-METHYLTRANSFERASE EGGLESS"/>
    <property type="match status" value="1"/>
</dbReference>
<evidence type="ECO:0000256" key="16">
    <source>
        <dbReference type="ARBA" id="ARBA00040299"/>
    </source>
</evidence>
<keyword evidence="13" id="KW-0539">Nucleus</keyword>
<keyword evidence="12" id="KW-0156">Chromatin regulator</keyword>
<accession>A0AAV3B3A5</accession>
<dbReference type="InterPro" id="IPR001739">
    <property type="entry name" value="Methyl_CpG_DNA-bd"/>
</dbReference>
<evidence type="ECO:0000256" key="4">
    <source>
        <dbReference type="ARBA" id="ARBA00022473"/>
    </source>
</evidence>
<gene>
    <name evidence="21" type="ORF">GDO54_000350</name>
</gene>
<dbReference type="Pfam" id="PF05033">
    <property type="entry name" value="Pre-SET"/>
    <property type="match status" value="1"/>
</dbReference>
<dbReference type="GO" id="GO:0008270">
    <property type="term" value="F:zinc ion binding"/>
    <property type="evidence" value="ECO:0007669"/>
    <property type="project" value="InterPro"/>
</dbReference>
<evidence type="ECO:0000256" key="1">
    <source>
        <dbReference type="ARBA" id="ARBA00004123"/>
    </source>
</evidence>
<evidence type="ECO:0000256" key="15">
    <source>
        <dbReference type="ARBA" id="ARBA00039052"/>
    </source>
</evidence>
<dbReference type="SUPFAM" id="SSF82199">
    <property type="entry name" value="SET domain"/>
    <property type="match status" value="1"/>
</dbReference>
<dbReference type="AlphaFoldDB" id="A0AAV3B3A5"/>
<dbReference type="SMART" id="SM00317">
    <property type="entry name" value="SET"/>
    <property type="match status" value="1"/>
</dbReference>
<dbReference type="GO" id="GO:0005634">
    <property type="term" value="C:nucleus"/>
    <property type="evidence" value="ECO:0007669"/>
    <property type="project" value="UniProtKB-SubCell"/>
</dbReference>
<keyword evidence="10" id="KW-0498">Mitosis</keyword>
<evidence type="ECO:0000256" key="9">
    <source>
        <dbReference type="ARBA" id="ARBA00022723"/>
    </source>
</evidence>
<keyword evidence="9" id="KW-0479">Metal-binding</keyword>
<dbReference type="EC" id="2.1.1.366" evidence="15"/>
<dbReference type="InterPro" id="IPR046341">
    <property type="entry name" value="SET_dom_sf"/>
</dbReference>
<evidence type="ECO:0000256" key="2">
    <source>
        <dbReference type="ARBA" id="ARBA00004286"/>
    </source>
</evidence>
<comment type="catalytic activity">
    <reaction evidence="18">
        <text>N(6),N(6)-dimethyl-L-lysyl(9)-[histone H3] + S-adenosyl-L-methionine = N(6),N(6),N(6)-trimethyl-L-lysyl(9)-[histone H3] + S-adenosyl-L-homocysteine + H(+)</text>
        <dbReference type="Rhea" id="RHEA:60288"/>
        <dbReference type="Rhea" id="RHEA-COMP:15538"/>
        <dbReference type="Rhea" id="RHEA-COMP:15541"/>
        <dbReference type="ChEBI" id="CHEBI:15378"/>
        <dbReference type="ChEBI" id="CHEBI:57856"/>
        <dbReference type="ChEBI" id="CHEBI:59789"/>
        <dbReference type="ChEBI" id="CHEBI:61961"/>
        <dbReference type="ChEBI" id="CHEBI:61976"/>
        <dbReference type="EC" id="2.1.1.366"/>
    </reaction>
</comment>
<dbReference type="SMART" id="SM00391">
    <property type="entry name" value="MBD"/>
    <property type="match status" value="1"/>
</dbReference>
<dbReference type="Pfam" id="PF00856">
    <property type="entry name" value="SET"/>
    <property type="match status" value="1"/>
</dbReference>
<dbReference type="CDD" id="cd01395">
    <property type="entry name" value="HMT_MBD"/>
    <property type="match status" value="1"/>
</dbReference>
<evidence type="ECO:0000256" key="14">
    <source>
        <dbReference type="ARBA" id="ARBA00023306"/>
    </source>
</evidence>
<dbReference type="PROSITE" id="PS50280">
    <property type="entry name" value="SET"/>
    <property type="match status" value="1"/>
</dbReference>
<evidence type="ECO:0000259" key="19">
    <source>
        <dbReference type="PROSITE" id="PS50280"/>
    </source>
</evidence>
<dbReference type="InterPro" id="IPR007728">
    <property type="entry name" value="Pre-SET_dom"/>
</dbReference>
<keyword evidence="4" id="KW-0217">Developmental protein</keyword>
<dbReference type="FunFam" id="2.170.270.10:FF:000029">
    <property type="entry name" value="Histone-lysine N-methyltransferase SETDB2"/>
    <property type="match status" value="1"/>
</dbReference>
<evidence type="ECO:0000256" key="11">
    <source>
        <dbReference type="ARBA" id="ARBA00022833"/>
    </source>
</evidence>
<evidence type="ECO:0000256" key="13">
    <source>
        <dbReference type="ARBA" id="ARBA00023242"/>
    </source>
</evidence>
<evidence type="ECO:0000256" key="5">
    <source>
        <dbReference type="ARBA" id="ARBA00022603"/>
    </source>
</evidence>
<evidence type="ECO:0000256" key="6">
    <source>
        <dbReference type="ARBA" id="ARBA00022618"/>
    </source>
</evidence>
<evidence type="ECO:0000256" key="12">
    <source>
        <dbReference type="ARBA" id="ARBA00022853"/>
    </source>
</evidence>
<dbReference type="SUPFAM" id="SSF54171">
    <property type="entry name" value="DNA-binding domain"/>
    <property type="match status" value="1"/>
</dbReference>
<dbReference type="InterPro" id="IPR016177">
    <property type="entry name" value="DNA-bd_dom_sf"/>
</dbReference>
<proteinExistence type="predicted"/>
<sequence>MECVTAKIISEEDVTNPDHDINDTALPSIIEHVSFLEHTCGEACLSEVNPYFKRDENPLRFPLMCLFHRWHAKSSLLSRPLDVIYKTPCGRSLRNFNDVRSYLFQTKCHFLFLDYFSFNTFLQLERNLVTDPVVVKEADISRDVELVPVSFCNEIDNTKPSPFTYRKSPWPRGYFINNFAELFNGCCDCTDGCLDVSTCTCLQLTARERNNNVSSSEQPNTTGYTYKRLQTPIPTGLYECNVSCKCDRSMCQNRVVQHGLQVRLQVYKTKEKGWGVRCLDDLDKGTFVCIYAGKLHLHKKLSSLQEKKSNFSSVKRPKTKTSILQKRGDTERTDEAGYLSDNSTLSVQSSESVIPKYACKQKAALQHPESEESICVLDASKEGNVARFLNHSCSPNLFVQPVFVETHLKKFPWVAFFTKSHIKAGTELTWNYKYNIGSIPEEEIPCLCGLKSCQNITI</sequence>
<evidence type="ECO:0000256" key="8">
    <source>
        <dbReference type="ARBA" id="ARBA00022691"/>
    </source>
</evidence>
<dbReference type="SMART" id="SM00468">
    <property type="entry name" value="PreSET"/>
    <property type="match status" value="1"/>
</dbReference>
<evidence type="ECO:0000256" key="3">
    <source>
        <dbReference type="ARBA" id="ARBA00022454"/>
    </source>
</evidence>
<evidence type="ECO:0000256" key="17">
    <source>
        <dbReference type="ARBA" id="ARBA00042995"/>
    </source>
</evidence>
<dbReference type="InterPro" id="IPR047232">
    <property type="entry name" value="SETDB1/2-like_MBD"/>
</dbReference>